<reference evidence="2" key="1">
    <citation type="submission" date="2018-06" db="EMBL/GenBank/DDBJ databases">
        <title>Development of a Molecular Serotyping Scheme and a Multiplexed Luminex-Based Array for Providencia.</title>
        <authorList>
            <person name="Du Y."/>
            <person name="Liu B."/>
        </authorList>
    </citation>
    <scope>NUCLEOTIDE SEQUENCE</scope>
</reference>
<proteinExistence type="predicted"/>
<dbReference type="Pfam" id="PF00535">
    <property type="entry name" value="Glycos_transf_2"/>
    <property type="match status" value="1"/>
</dbReference>
<sequence>MDVNKPYFTVFTPTYNRADRLHRVYNSLKKQTFKDFEWLIIDDGSTDNTKEIIEKFFSEKIVNIRYFKQENGHKKIAFNNGVKKALGYFFIPADSDDTFDYNTLEIFKETYEKQDEELKTILCGGTCLCKDEQGNVIGNHYPYDDWAASVQEMRYKFRVVGEKWGCVKTSILRDYPFPEIMGHVPENVVWSPIAKKYKSLFINKPLRTYFTNESDSITHTKFEKENAHGAYLLAKTTIEHELNYFFYSPIIFIKSAANYTRFKLNISKSTSKNSSLRLEKNKFLGKLLITICSPIGFLLYLRDSKK</sequence>
<dbReference type="InterPro" id="IPR029044">
    <property type="entry name" value="Nucleotide-diphossugar_trans"/>
</dbReference>
<dbReference type="EMBL" id="MH444259">
    <property type="protein sequence ID" value="AXL96309.1"/>
    <property type="molecule type" value="Genomic_DNA"/>
</dbReference>
<evidence type="ECO:0000313" key="2">
    <source>
        <dbReference type="EMBL" id="AXL96309.1"/>
    </source>
</evidence>
<dbReference type="SUPFAM" id="SSF53448">
    <property type="entry name" value="Nucleotide-diphospho-sugar transferases"/>
    <property type="match status" value="1"/>
</dbReference>
<evidence type="ECO:0000259" key="1">
    <source>
        <dbReference type="Pfam" id="PF00535"/>
    </source>
</evidence>
<dbReference type="RefSeq" id="WP_224120391.1">
    <property type="nucleotide sequence ID" value="NZ_OU659150.1"/>
</dbReference>
<dbReference type="Gene3D" id="3.90.550.10">
    <property type="entry name" value="Spore Coat Polysaccharide Biosynthesis Protein SpsA, Chain A"/>
    <property type="match status" value="1"/>
</dbReference>
<dbReference type="InterPro" id="IPR001173">
    <property type="entry name" value="Glyco_trans_2-like"/>
</dbReference>
<name>A0A346CL35_9GAMM</name>
<dbReference type="GO" id="GO:0016758">
    <property type="term" value="F:hexosyltransferase activity"/>
    <property type="evidence" value="ECO:0007669"/>
    <property type="project" value="UniProtKB-ARBA"/>
</dbReference>
<accession>A0A346CL35</accession>
<feature type="domain" description="Glycosyltransferase 2-like" evidence="1">
    <location>
        <begin position="9"/>
        <end position="115"/>
    </location>
</feature>
<dbReference type="PANTHER" id="PTHR22916">
    <property type="entry name" value="GLYCOSYLTRANSFERASE"/>
    <property type="match status" value="1"/>
</dbReference>
<gene>
    <name evidence="2" type="primary">orf9</name>
</gene>
<organism evidence="2">
    <name type="scientific">Providencia alcalifaciens</name>
    <dbReference type="NCBI Taxonomy" id="126385"/>
    <lineage>
        <taxon>Bacteria</taxon>
        <taxon>Pseudomonadati</taxon>
        <taxon>Pseudomonadota</taxon>
        <taxon>Gammaproteobacteria</taxon>
        <taxon>Enterobacterales</taxon>
        <taxon>Morganellaceae</taxon>
        <taxon>Providencia</taxon>
    </lineage>
</organism>
<dbReference type="PANTHER" id="PTHR22916:SF3">
    <property type="entry name" value="UDP-GLCNAC:BETAGAL BETA-1,3-N-ACETYLGLUCOSAMINYLTRANSFERASE-LIKE PROTEIN 1"/>
    <property type="match status" value="1"/>
</dbReference>
<dbReference type="CDD" id="cd00761">
    <property type="entry name" value="Glyco_tranf_GTA_type"/>
    <property type="match status" value="1"/>
</dbReference>
<dbReference type="AlphaFoldDB" id="A0A346CL35"/>
<protein>
    <recommendedName>
        <fullName evidence="1">Glycosyltransferase 2-like domain-containing protein</fullName>
    </recommendedName>
</protein>